<dbReference type="EMBL" id="DUZY01000002">
    <property type="protein sequence ID" value="DAD25915.1"/>
    <property type="molecule type" value="Genomic_DNA"/>
</dbReference>
<evidence type="ECO:0000256" key="1">
    <source>
        <dbReference type="ARBA" id="ARBA00010199"/>
    </source>
</evidence>
<dbReference type="GO" id="GO:0016020">
    <property type="term" value="C:membrane"/>
    <property type="evidence" value="ECO:0007669"/>
    <property type="project" value="InterPro"/>
</dbReference>
<dbReference type="InterPro" id="IPR002528">
    <property type="entry name" value="MATE_fam"/>
</dbReference>
<comment type="caution">
    <text evidence="2">The sequence shown here is derived from an EMBL/GenBank/DDBJ whole genome shotgun (WGS) entry which is preliminary data.</text>
</comment>
<gene>
    <name evidence="2" type="ORF">HUJ06_027383</name>
</gene>
<evidence type="ECO:0000313" key="3">
    <source>
        <dbReference type="Proteomes" id="UP000607653"/>
    </source>
</evidence>
<evidence type="ECO:0000313" key="2">
    <source>
        <dbReference type="EMBL" id="DAD25915.1"/>
    </source>
</evidence>
<dbReference type="PANTHER" id="PTHR11206">
    <property type="entry name" value="MULTIDRUG RESISTANCE PROTEIN"/>
    <property type="match status" value="1"/>
</dbReference>
<dbReference type="AlphaFoldDB" id="A0A822Y4E8"/>
<dbReference type="Proteomes" id="UP000607653">
    <property type="component" value="Unassembled WGS sequence"/>
</dbReference>
<dbReference type="GO" id="GO:0042910">
    <property type="term" value="F:xenobiotic transmembrane transporter activity"/>
    <property type="evidence" value="ECO:0007669"/>
    <property type="project" value="InterPro"/>
</dbReference>
<reference evidence="2 3" key="1">
    <citation type="journal article" date="2020" name="Mol. Biol. Evol.">
        <title>Distinct Expression and Methylation Patterns for Genes with Different Fates following a Single Whole-Genome Duplication in Flowering Plants.</title>
        <authorList>
            <person name="Shi T."/>
            <person name="Rahmani R.S."/>
            <person name="Gugger P.F."/>
            <person name="Wang M."/>
            <person name="Li H."/>
            <person name="Zhang Y."/>
            <person name="Li Z."/>
            <person name="Wang Q."/>
            <person name="Van de Peer Y."/>
            <person name="Marchal K."/>
            <person name="Chen J."/>
        </authorList>
    </citation>
    <scope>NUCLEOTIDE SEQUENCE [LARGE SCALE GENOMIC DNA]</scope>
    <source>
        <tissue evidence="2">Leaf</tissue>
    </source>
</reference>
<sequence>MSISGKRQWRHRLYTEQVSSCPPLLTLFLGHLGDIQLTASSLAIAFANITGYSVLFGQSLGMEPLCAQAFGAQCPKLLALTLHRSILPASSLHLSPGARINPPTHLSVIGRGDLPCTHRLPLGVSPPNRGSRRRHCFGGFGLVCTAVPGWVRVGYEVIPAHVNNAELRVLDWMRASSPIGGAELRVHMSRVVVAGAGDEASTSVLMELFLLSQ</sequence>
<name>A0A822Y4E8_NELNU</name>
<comment type="similarity">
    <text evidence="1">Belongs to the multi antimicrobial extrusion (MATE) (TC 2.A.66.1) family.</text>
</comment>
<dbReference type="GO" id="GO:0015297">
    <property type="term" value="F:antiporter activity"/>
    <property type="evidence" value="ECO:0007669"/>
    <property type="project" value="InterPro"/>
</dbReference>
<dbReference type="Pfam" id="PF01554">
    <property type="entry name" value="MatE"/>
    <property type="match status" value="1"/>
</dbReference>
<accession>A0A822Y4E8</accession>
<organism evidence="2 3">
    <name type="scientific">Nelumbo nucifera</name>
    <name type="common">Sacred lotus</name>
    <dbReference type="NCBI Taxonomy" id="4432"/>
    <lineage>
        <taxon>Eukaryota</taxon>
        <taxon>Viridiplantae</taxon>
        <taxon>Streptophyta</taxon>
        <taxon>Embryophyta</taxon>
        <taxon>Tracheophyta</taxon>
        <taxon>Spermatophyta</taxon>
        <taxon>Magnoliopsida</taxon>
        <taxon>Proteales</taxon>
        <taxon>Nelumbonaceae</taxon>
        <taxon>Nelumbo</taxon>
    </lineage>
</organism>
<keyword evidence="3" id="KW-1185">Reference proteome</keyword>
<protein>
    <submittedName>
        <fullName evidence="2">Uncharacterized protein</fullName>
    </submittedName>
</protein>
<proteinExistence type="inferred from homology"/>